<reference evidence="6" key="2">
    <citation type="journal article" date="2019" name="Int. J. Syst. Evol. Microbiol.">
        <title>The Global Catalogue of Microorganisms (GCM) 10K type strain sequencing project: providing services to taxonomists for standard genome sequencing and annotation.</title>
        <authorList>
            <consortium name="The Broad Institute Genomics Platform"/>
            <consortium name="The Broad Institute Genome Sequencing Center for Infectious Disease"/>
            <person name="Wu L."/>
            <person name="Ma J."/>
        </authorList>
    </citation>
    <scope>NUCLEOTIDE SEQUENCE [LARGE SCALE GENOMIC DNA]</scope>
    <source>
        <strain evidence="6">CGMCC 4.5581</strain>
    </source>
</reference>
<feature type="compositionally biased region" description="Polar residues" evidence="1">
    <location>
        <begin position="71"/>
        <end position="85"/>
    </location>
</feature>
<comment type="caution">
    <text evidence="4">The sequence shown here is derived from an EMBL/GenBank/DDBJ whole genome shotgun (WGS) entry which is preliminary data.</text>
</comment>
<keyword evidence="2" id="KW-0472">Membrane</keyword>
<feature type="region of interest" description="Disordered" evidence="1">
    <location>
        <begin position="1"/>
        <end position="165"/>
    </location>
</feature>
<dbReference type="Proteomes" id="UP000648663">
    <property type="component" value="Unassembled WGS sequence"/>
</dbReference>
<dbReference type="AlphaFoldDB" id="A0A846LF23"/>
<keyword evidence="6" id="KW-1185">Reference proteome</keyword>
<dbReference type="Proteomes" id="UP000552836">
    <property type="component" value="Unassembled WGS sequence"/>
</dbReference>
<dbReference type="RefSeq" id="WP_166754298.1">
    <property type="nucleotide sequence ID" value="NZ_BAABJU010000001.1"/>
</dbReference>
<organism evidence="4 5">
    <name type="scientific">Modestobacter marinus</name>
    <dbReference type="NCBI Taxonomy" id="477641"/>
    <lineage>
        <taxon>Bacteria</taxon>
        <taxon>Bacillati</taxon>
        <taxon>Actinomycetota</taxon>
        <taxon>Actinomycetes</taxon>
        <taxon>Geodermatophilales</taxon>
        <taxon>Geodermatophilaceae</taxon>
        <taxon>Modestobacter</taxon>
    </lineage>
</organism>
<evidence type="ECO:0000313" key="3">
    <source>
        <dbReference type="EMBL" id="GGL48958.1"/>
    </source>
</evidence>
<gene>
    <name evidence="4" type="ORF">FB380_001209</name>
    <name evidence="3" type="ORF">GCM10011589_01800</name>
</gene>
<sequence>MSQPHPPIPEPQQQPGSAPAGATRYPADERAGDQHPISDHPTTVQPATEHPATEHPATEPAVTGTAEDPRTQSILLPPSQRQTVEPEQPDAGRHGSHQPYQPSYDPPRDGPGTGPVDVVPGFAPTPPPVPGPTTTPGTAPGTSSGDGPAGRSSSSSVRSRLAAARPSGRPATELVALLLGVLGLALLELGLSLDFIDQSLWDVVPTWSAFATVAALVALASPVAALAGRRGSVRTAWRIGAGGLVALAAFWVLVALPLVASDRGFWLTVALAATGAAVALAPGRPE</sequence>
<feature type="transmembrane region" description="Helical" evidence="2">
    <location>
        <begin position="207"/>
        <end position="227"/>
    </location>
</feature>
<feature type="compositionally biased region" description="Basic and acidic residues" evidence="1">
    <location>
        <begin position="26"/>
        <end position="38"/>
    </location>
</feature>
<feature type="transmembrane region" description="Helical" evidence="2">
    <location>
        <begin position="239"/>
        <end position="259"/>
    </location>
</feature>
<evidence type="ECO:0000313" key="4">
    <source>
        <dbReference type="EMBL" id="NIH66763.1"/>
    </source>
</evidence>
<feature type="transmembrane region" description="Helical" evidence="2">
    <location>
        <begin position="265"/>
        <end position="283"/>
    </location>
</feature>
<reference evidence="3" key="4">
    <citation type="submission" date="2024-05" db="EMBL/GenBank/DDBJ databases">
        <authorList>
            <person name="Sun Q."/>
            <person name="Zhou Y."/>
        </authorList>
    </citation>
    <scope>NUCLEOTIDE SEQUENCE</scope>
    <source>
        <strain evidence="3">CGMCC 4.5581</strain>
    </source>
</reference>
<feature type="compositionally biased region" description="Pro residues" evidence="1">
    <location>
        <begin position="1"/>
        <end position="12"/>
    </location>
</feature>
<keyword evidence="2" id="KW-0812">Transmembrane</keyword>
<reference evidence="3" key="1">
    <citation type="journal article" date="2014" name="Int. J. Syst. Evol. Microbiol.">
        <title>Complete genome of a new Firmicutes species belonging to the dominant human colonic microbiota ('Ruminococcus bicirculans') reveals two chromosomes and a selective capacity to utilize plant glucans.</title>
        <authorList>
            <consortium name="NISC Comparative Sequencing Program"/>
            <person name="Wegmann U."/>
            <person name="Louis P."/>
            <person name="Goesmann A."/>
            <person name="Henrissat B."/>
            <person name="Duncan S.H."/>
            <person name="Flint H.J."/>
        </authorList>
    </citation>
    <scope>NUCLEOTIDE SEQUENCE</scope>
    <source>
        <strain evidence="3">CGMCC 4.5581</strain>
    </source>
</reference>
<accession>A0A846LF23</accession>
<dbReference type="EMBL" id="BMMI01000001">
    <property type="protein sequence ID" value="GGL48958.1"/>
    <property type="molecule type" value="Genomic_DNA"/>
</dbReference>
<feature type="compositionally biased region" description="Pro residues" evidence="1">
    <location>
        <begin position="123"/>
        <end position="133"/>
    </location>
</feature>
<dbReference type="EMBL" id="JAAMPA010000001">
    <property type="protein sequence ID" value="NIH66763.1"/>
    <property type="molecule type" value="Genomic_DNA"/>
</dbReference>
<feature type="transmembrane region" description="Helical" evidence="2">
    <location>
        <begin position="174"/>
        <end position="195"/>
    </location>
</feature>
<evidence type="ECO:0000256" key="2">
    <source>
        <dbReference type="SAM" id="Phobius"/>
    </source>
</evidence>
<evidence type="ECO:0000256" key="1">
    <source>
        <dbReference type="SAM" id="MobiDB-lite"/>
    </source>
</evidence>
<feature type="compositionally biased region" description="Low complexity" evidence="1">
    <location>
        <begin position="134"/>
        <end position="165"/>
    </location>
</feature>
<proteinExistence type="predicted"/>
<protein>
    <submittedName>
        <fullName evidence="4">Uncharacterized protein</fullName>
    </submittedName>
</protein>
<name>A0A846LF23_9ACTN</name>
<reference evidence="4 5" key="3">
    <citation type="submission" date="2020-02" db="EMBL/GenBank/DDBJ databases">
        <title>Sequencing the genomes of 1000 actinobacteria strains.</title>
        <authorList>
            <person name="Klenk H.-P."/>
        </authorList>
    </citation>
    <scope>NUCLEOTIDE SEQUENCE [LARGE SCALE GENOMIC DNA]</scope>
    <source>
        <strain evidence="4 5">DSM 45201</strain>
    </source>
</reference>
<evidence type="ECO:0000313" key="5">
    <source>
        <dbReference type="Proteomes" id="UP000552836"/>
    </source>
</evidence>
<evidence type="ECO:0000313" key="6">
    <source>
        <dbReference type="Proteomes" id="UP000648663"/>
    </source>
</evidence>
<keyword evidence="2" id="KW-1133">Transmembrane helix</keyword>